<reference evidence="1 2" key="1">
    <citation type="journal article" date="2020" name="Sci. Rep.">
        <title>beta-carboline chemical signals induce reveromycin production through a LuxR family regulator in Streptomyces sp. SN-593.</title>
        <authorList>
            <person name="Panthee S."/>
            <person name="Kito N."/>
            <person name="Hayashi T."/>
            <person name="Shimizu T."/>
            <person name="Ishikawa J."/>
            <person name="Hamamoto H."/>
            <person name="Osada H."/>
            <person name="Takahashi S."/>
        </authorList>
    </citation>
    <scope>NUCLEOTIDE SEQUENCE [LARGE SCALE GENOMIC DNA]</scope>
    <source>
        <strain evidence="1 2">SN-593</strain>
        <plasmid evidence="1 2">pRVR1</plasmid>
    </source>
</reference>
<dbReference type="KEGG" id="arev:RVR_P1125"/>
<evidence type="ECO:0000313" key="1">
    <source>
        <dbReference type="EMBL" id="BBG20739.1"/>
    </source>
</evidence>
<organism evidence="1 2">
    <name type="scientific">Actinacidiphila reveromycinica</name>
    <dbReference type="NCBI Taxonomy" id="659352"/>
    <lineage>
        <taxon>Bacteria</taxon>
        <taxon>Bacillati</taxon>
        <taxon>Actinomycetota</taxon>
        <taxon>Actinomycetes</taxon>
        <taxon>Kitasatosporales</taxon>
        <taxon>Streptomycetaceae</taxon>
        <taxon>Actinacidiphila</taxon>
    </lineage>
</organism>
<proteinExistence type="predicted"/>
<dbReference type="RefSeq" id="WP_202239914.1">
    <property type="nucleotide sequence ID" value="NZ_AP018366.1"/>
</dbReference>
<keyword evidence="1" id="KW-0614">Plasmid</keyword>
<evidence type="ECO:0000313" key="2">
    <source>
        <dbReference type="Proteomes" id="UP000595703"/>
    </source>
</evidence>
<keyword evidence="2" id="KW-1185">Reference proteome</keyword>
<sequence length="116" mass="12341">MATKTDPAKLARQARDLIEQLNHVVLNDARALSAPVLSETVQVLKQLVERLPQAFEQTADVLEMLAEQDKVVVDGQDPKAAVAEVAAELRAAGAGSQQLAKELANPASALFLMGGR</sequence>
<accession>A0A7R6T9P9</accession>
<dbReference type="Proteomes" id="UP000595703">
    <property type="component" value="Plasmid pRVR1"/>
</dbReference>
<dbReference type="EMBL" id="AP018366">
    <property type="protein sequence ID" value="BBG20739.1"/>
    <property type="molecule type" value="Genomic_DNA"/>
</dbReference>
<protein>
    <submittedName>
        <fullName evidence="1">Uncharacterized protein</fullName>
    </submittedName>
</protein>
<name>A0A7R6T9P9_9ACTN</name>
<gene>
    <name evidence="1" type="ORF">RVR_P1125</name>
</gene>
<dbReference type="AlphaFoldDB" id="A0A7R6T9P9"/>
<geneLocation type="plasmid" evidence="1 2">
    <name>pRVR1</name>
</geneLocation>